<sequence length="388" mass="43836">MDMDLDVPMHDAIEDQQLGPTLDEDRETNSADNSAGSTNAGNVGQTPGSLEIDEVEDLHDPDFKPGSSGIADQKSAKPLELTNSTIDQLDKWIEYLSKCQVLSEEEVARLCKMAVDVLQFEENVQPINVPVTICGDVHGQFHDLIELFKIGGPCPDTNYLFMGDYVDRGYYSVETVSLLVAMKVRYPRRITILRGNHESRQITQVYGFYDECLRKYGNATVWKMFTDLFDYFPITALVDNKIFCLHGGLSPMVETVDQVRELNRIQEVPHEGPMCDLLWSDPDDRGGWGISPRGAGFTFGQDISEQFNHTNDLSLIARAHQLVMEGYAWSHQQNVVTIFSAPNYCYRCGNQAAIMEVDENHNRQFLQYEPSVRPGEPTVSRKTPDYFL</sequence>
<comment type="cofactor">
    <cofactor evidence="1">
        <name>Mn(2+)</name>
        <dbReference type="ChEBI" id="CHEBI:29035"/>
    </cofactor>
</comment>
<comment type="similarity">
    <text evidence="9">Belongs to the PPP phosphatase family.</text>
</comment>
<dbReference type="EMBL" id="BDGX01000019">
    <property type="protein sequence ID" value="GAV50006.1"/>
    <property type="molecule type" value="Genomic_DNA"/>
</dbReference>
<protein>
    <recommendedName>
        <fullName evidence="9">Serine/threonine-protein phosphatase</fullName>
        <ecNumber evidence="9">3.1.3.16</ecNumber>
    </recommendedName>
</protein>
<dbReference type="CDD" id="cd07415">
    <property type="entry name" value="MPP_PP2A_PP4_PP6"/>
    <property type="match status" value="1"/>
</dbReference>
<evidence type="ECO:0000259" key="11">
    <source>
        <dbReference type="PROSITE" id="PS00125"/>
    </source>
</evidence>
<dbReference type="InterPro" id="IPR006186">
    <property type="entry name" value="Ser/Thr-sp_prot-phosphatase"/>
</dbReference>
<evidence type="ECO:0000256" key="9">
    <source>
        <dbReference type="RuleBase" id="RU004273"/>
    </source>
</evidence>
<evidence type="ECO:0000256" key="4">
    <source>
        <dbReference type="ARBA" id="ARBA00022912"/>
    </source>
</evidence>
<evidence type="ECO:0000256" key="8">
    <source>
        <dbReference type="ARBA" id="ARBA00053546"/>
    </source>
</evidence>
<dbReference type="InterPro" id="IPR004843">
    <property type="entry name" value="Calcineurin-like_PHP"/>
</dbReference>
<proteinExistence type="inferred from homology"/>
<evidence type="ECO:0000256" key="1">
    <source>
        <dbReference type="ARBA" id="ARBA00001936"/>
    </source>
</evidence>
<evidence type="ECO:0000313" key="13">
    <source>
        <dbReference type="Proteomes" id="UP000187013"/>
    </source>
</evidence>
<evidence type="ECO:0000256" key="6">
    <source>
        <dbReference type="ARBA" id="ARBA00047761"/>
    </source>
</evidence>
<dbReference type="GO" id="GO:0004722">
    <property type="term" value="F:protein serine/threonine phosphatase activity"/>
    <property type="evidence" value="ECO:0007669"/>
    <property type="project" value="UniProtKB-EC"/>
</dbReference>
<dbReference type="SMART" id="SM00156">
    <property type="entry name" value="PP2Ac"/>
    <property type="match status" value="1"/>
</dbReference>
<dbReference type="GO" id="GO:0046872">
    <property type="term" value="F:metal ion binding"/>
    <property type="evidence" value="ECO:0007669"/>
    <property type="project" value="UniProtKB-KW"/>
</dbReference>
<dbReference type="PANTHER" id="PTHR45619">
    <property type="entry name" value="SERINE/THREONINE-PROTEIN PHOSPHATASE PP2A-RELATED"/>
    <property type="match status" value="1"/>
</dbReference>
<accession>A0A1Q3A2T0</accession>
<dbReference type="InterPro" id="IPR047129">
    <property type="entry name" value="PPA2-like"/>
</dbReference>
<dbReference type="Pfam" id="PF00149">
    <property type="entry name" value="Metallophos"/>
    <property type="match status" value="1"/>
</dbReference>
<dbReference type="InterPro" id="IPR029052">
    <property type="entry name" value="Metallo-depent_PP-like"/>
</dbReference>
<dbReference type="PROSITE" id="PS00125">
    <property type="entry name" value="SER_THR_PHOSPHATASE"/>
    <property type="match status" value="1"/>
</dbReference>
<reference evidence="12 13" key="1">
    <citation type="submission" date="2016-08" db="EMBL/GenBank/DDBJ databases">
        <title>Draft genome sequence of allopolyploid Zygosaccharomyces rouxii.</title>
        <authorList>
            <person name="Watanabe J."/>
            <person name="Uehara K."/>
            <person name="Mogi Y."/>
            <person name="Tsukioka Y."/>
        </authorList>
    </citation>
    <scope>NUCLEOTIDE SEQUENCE [LARGE SCALE GENOMIC DNA]</scope>
    <source>
        <strain evidence="12 13">NBRC 110957</strain>
    </source>
</reference>
<evidence type="ECO:0000256" key="3">
    <source>
        <dbReference type="ARBA" id="ARBA00022801"/>
    </source>
</evidence>
<dbReference type="GO" id="GO:0000159">
    <property type="term" value="C:protein phosphatase type 2A complex"/>
    <property type="evidence" value="ECO:0007669"/>
    <property type="project" value="UniProtKB-ARBA"/>
</dbReference>
<dbReference type="EC" id="3.1.3.16" evidence="9"/>
<comment type="caution">
    <text evidence="12">The sequence shown here is derived from an EMBL/GenBank/DDBJ whole genome shotgun (WGS) entry which is preliminary data.</text>
</comment>
<comment type="catalytic activity">
    <reaction evidence="6">
        <text>O-phospho-L-seryl-[protein] + H2O = L-seryl-[protein] + phosphate</text>
        <dbReference type="Rhea" id="RHEA:20629"/>
        <dbReference type="Rhea" id="RHEA-COMP:9863"/>
        <dbReference type="Rhea" id="RHEA-COMP:11604"/>
        <dbReference type="ChEBI" id="CHEBI:15377"/>
        <dbReference type="ChEBI" id="CHEBI:29999"/>
        <dbReference type="ChEBI" id="CHEBI:43474"/>
        <dbReference type="ChEBI" id="CHEBI:83421"/>
        <dbReference type="EC" id="3.1.3.16"/>
    </reaction>
</comment>
<gene>
    <name evidence="12" type="ORF">ZYGR_0S01400</name>
</gene>
<keyword evidence="3 9" id="KW-0378">Hydrolase</keyword>
<evidence type="ECO:0000256" key="7">
    <source>
        <dbReference type="ARBA" id="ARBA00048336"/>
    </source>
</evidence>
<comment type="catalytic activity">
    <reaction evidence="7 9">
        <text>O-phospho-L-threonyl-[protein] + H2O = L-threonyl-[protein] + phosphate</text>
        <dbReference type="Rhea" id="RHEA:47004"/>
        <dbReference type="Rhea" id="RHEA-COMP:11060"/>
        <dbReference type="Rhea" id="RHEA-COMP:11605"/>
        <dbReference type="ChEBI" id="CHEBI:15377"/>
        <dbReference type="ChEBI" id="CHEBI:30013"/>
        <dbReference type="ChEBI" id="CHEBI:43474"/>
        <dbReference type="ChEBI" id="CHEBI:61977"/>
        <dbReference type="EC" id="3.1.3.16"/>
    </reaction>
</comment>
<dbReference type="SUPFAM" id="SSF56300">
    <property type="entry name" value="Metallo-dependent phosphatases"/>
    <property type="match status" value="1"/>
</dbReference>
<dbReference type="GO" id="GO:0000082">
    <property type="term" value="P:G1/S transition of mitotic cell cycle"/>
    <property type="evidence" value="ECO:0007669"/>
    <property type="project" value="UniProtKB-ARBA"/>
</dbReference>
<keyword evidence="5" id="KW-0464">Manganese</keyword>
<dbReference type="PRINTS" id="PR00114">
    <property type="entry name" value="STPHPHTASE"/>
</dbReference>
<keyword evidence="2" id="KW-0479">Metal-binding</keyword>
<keyword evidence="4" id="KW-0904">Protein phosphatase</keyword>
<dbReference type="eggNOG" id="KOG0371">
    <property type="taxonomic scope" value="Eukaryota"/>
</dbReference>
<dbReference type="Proteomes" id="UP000187013">
    <property type="component" value="Unassembled WGS sequence"/>
</dbReference>
<feature type="compositionally biased region" description="Polar residues" evidence="10">
    <location>
        <begin position="30"/>
        <end position="48"/>
    </location>
</feature>
<dbReference type="OrthoDB" id="1930084at2759"/>
<evidence type="ECO:0000256" key="2">
    <source>
        <dbReference type="ARBA" id="ARBA00022723"/>
    </source>
</evidence>
<name>A0A1Q3A2T0_ZYGRO</name>
<evidence type="ECO:0000256" key="10">
    <source>
        <dbReference type="SAM" id="MobiDB-lite"/>
    </source>
</evidence>
<evidence type="ECO:0000313" key="12">
    <source>
        <dbReference type="EMBL" id="GAV50006.1"/>
    </source>
</evidence>
<dbReference type="GO" id="GO:0006417">
    <property type="term" value="P:regulation of translation"/>
    <property type="evidence" value="ECO:0007669"/>
    <property type="project" value="UniProtKB-ARBA"/>
</dbReference>
<feature type="domain" description="Serine/threonine specific protein phosphatases" evidence="11">
    <location>
        <begin position="193"/>
        <end position="198"/>
    </location>
</feature>
<dbReference type="GO" id="GO:1903432">
    <property type="term" value="P:regulation of TORC1 signaling"/>
    <property type="evidence" value="ECO:0007669"/>
    <property type="project" value="UniProtKB-ARBA"/>
</dbReference>
<dbReference type="Gene3D" id="3.60.21.10">
    <property type="match status" value="1"/>
</dbReference>
<dbReference type="AlphaFoldDB" id="A0A1Q3A2T0"/>
<evidence type="ECO:0000256" key="5">
    <source>
        <dbReference type="ARBA" id="ARBA00023211"/>
    </source>
</evidence>
<comment type="function">
    <text evidence="8">Exact function not known, phosphatase 2A performs an essential cellular function.</text>
</comment>
<dbReference type="GO" id="GO:2000786">
    <property type="term" value="P:positive regulation of autophagosome assembly"/>
    <property type="evidence" value="ECO:0007669"/>
    <property type="project" value="UniProtKB-ARBA"/>
</dbReference>
<organism evidence="12 13">
    <name type="scientific">Zygosaccharomyces rouxii</name>
    <dbReference type="NCBI Taxonomy" id="4956"/>
    <lineage>
        <taxon>Eukaryota</taxon>
        <taxon>Fungi</taxon>
        <taxon>Dikarya</taxon>
        <taxon>Ascomycota</taxon>
        <taxon>Saccharomycotina</taxon>
        <taxon>Saccharomycetes</taxon>
        <taxon>Saccharomycetales</taxon>
        <taxon>Saccharomycetaceae</taxon>
        <taxon>Zygosaccharomyces</taxon>
    </lineage>
</organism>
<dbReference type="FunFam" id="3.60.21.10:FF:000003">
    <property type="entry name" value="Serine/threonine-protein phosphatase"/>
    <property type="match status" value="1"/>
</dbReference>
<feature type="region of interest" description="Disordered" evidence="10">
    <location>
        <begin position="1"/>
        <end position="48"/>
    </location>
</feature>